<evidence type="ECO:0000259" key="3">
    <source>
        <dbReference type="Pfam" id="PF15386"/>
    </source>
</evidence>
<evidence type="ECO:0000256" key="2">
    <source>
        <dbReference type="SAM" id="MobiDB-lite"/>
    </source>
</evidence>
<feature type="compositionally biased region" description="Basic residues" evidence="2">
    <location>
        <begin position="131"/>
        <end position="143"/>
    </location>
</feature>
<feature type="compositionally biased region" description="Polar residues" evidence="2">
    <location>
        <begin position="163"/>
        <end position="213"/>
    </location>
</feature>
<evidence type="ECO:0000313" key="5">
    <source>
        <dbReference type="Proteomes" id="UP000807504"/>
    </source>
</evidence>
<keyword evidence="5" id="KW-1185">Reference proteome</keyword>
<reference evidence="4" key="2">
    <citation type="submission" date="2020-06" db="EMBL/GenBank/DDBJ databases">
        <authorList>
            <person name="Sheffer M."/>
        </authorList>
    </citation>
    <scope>NUCLEOTIDE SEQUENCE</scope>
</reference>
<proteinExistence type="predicted"/>
<gene>
    <name evidence="4" type="ORF">HNY73_008165</name>
</gene>
<accession>A0A8T0FAQ7</accession>
<dbReference type="Proteomes" id="UP000807504">
    <property type="component" value="Unassembled WGS sequence"/>
</dbReference>
<evidence type="ECO:0000313" key="4">
    <source>
        <dbReference type="EMBL" id="KAF8786450.1"/>
    </source>
</evidence>
<keyword evidence="1" id="KW-0597">Phosphoprotein</keyword>
<dbReference type="InterPro" id="IPR028149">
    <property type="entry name" value="Tantalus-like"/>
</dbReference>
<organism evidence="4 5">
    <name type="scientific">Argiope bruennichi</name>
    <name type="common">Wasp spider</name>
    <name type="synonym">Aranea bruennichi</name>
    <dbReference type="NCBI Taxonomy" id="94029"/>
    <lineage>
        <taxon>Eukaryota</taxon>
        <taxon>Metazoa</taxon>
        <taxon>Ecdysozoa</taxon>
        <taxon>Arthropoda</taxon>
        <taxon>Chelicerata</taxon>
        <taxon>Arachnida</taxon>
        <taxon>Araneae</taxon>
        <taxon>Araneomorphae</taxon>
        <taxon>Entelegynae</taxon>
        <taxon>Araneoidea</taxon>
        <taxon>Araneidae</taxon>
        <taxon>Argiope</taxon>
    </lineage>
</organism>
<dbReference type="EMBL" id="JABXBU010000015">
    <property type="protein sequence ID" value="KAF8786450.1"/>
    <property type="molecule type" value="Genomic_DNA"/>
</dbReference>
<feature type="domain" description="Tantalus-like" evidence="3">
    <location>
        <begin position="3"/>
        <end position="53"/>
    </location>
</feature>
<evidence type="ECO:0000256" key="1">
    <source>
        <dbReference type="ARBA" id="ARBA00022553"/>
    </source>
</evidence>
<comment type="caution">
    <text evidence="4">The sequence shown here is derived from an EMBL/GenBank/DDBJ whole genome shotgun (WGS) entry which is preliminary data.</text>
</comment>
<dbReference type="Pfam" id="PF15386">
    <property type="entry name" value="Tantalus"/>
    <property type="match status" value="1"/>
</dbReference>
<feature type="region of interest" description="Disordered" evidence="2">
    <location>
        <begin position="106"/>
        <end position="243"/>
    </location>
</feature>
<name>A0A8T0FAQ7_ARGBR</name>
<protein>
    <recommendedName>
        <fullName evidence="3">Tantalus-like domain-containing protein</fullName>
    </recommendedName>
</protein>
<sequence length="243" mass="27692">MTEKKPKKDKKLSVEELYQNKNFVPPKEKNLETIFEEPRKAKDGKPMFTSVRKYKRYLHFDSTDGKIQKRKMKAKKCVNKMKLNTLRTRSSTKTVRDEDMSLYILETIGDSSDSDMDVAHEEPESTSGSQNKRKPRSRKKVSPKKNQSMQTTKEVCDPMPNQDILQETTESQKTVGTISAPESEQSTKTENLPGFQQSTKAENLPGIQQSTKAENLPEDSKEDSHPENFGGNPEEPFAKITCL</sequence>
<reference evidence="4" key="1">
    <citation type="journal article" date="2020" name="bioRxiv">
        <title>Chromosome-level reference genome of the European wasp spider Argiope bruennichi: a resource for studies on range expansion and evolutionary adaptation.</title>
        <authorList>
            <person name="Sheffer M.M."/>
            <person name="Hoppe A."/>
            <person name="Krehenwinkel H."/>
            <person name="Uhl G."/>
            <person name="Kuss A.W."/>
            <person name="Jensen L."/>
            <person name="Jensen C."/>
            <person name="Gillespie R.G."/>
            <person name="Hoff K.J."/>
            <person name="Prost S."/>
        </authorList>
    </citation>
    <scope>NUCLEOTIDE SEQUENCE</scope>
</reference>
<dbReference type="AlphaFoldDB" id="A0A8T0FAQ7"/>